<dbReference type="SUPFAM" id="SSF50998">
    <property type="entry name" value="Quinoprotein alcohol dehydrogenase-like"/>
    <property type="match status" value="1"/>
</dbReference>
<dbReference type="InterPro" id="IPR015943">
    <property type="entry name" value="WD40/YVTN_repeat-like_dom_sf"/>
</dbReference>
<dbReference type="Gene3D" id="2.130.10.10">
    <property type="entry name" value="YVTN repeat-like/Quinoprotein amine dehydrogenase"/>
    <property type="match status" value="1"/>
</dbReference>
<protein>
    <recommendedName>
        <fullName evidence="2">Aryl sulfotransferase</fullName>
    </recommendedName>
</protein>
<dbReference type="PANTHER" id="PTHR35340:SF5">
    <property type="entry name" value="ASST-DOMAIN-CONTAINING PROTEIN"/>
    <property type="match status" value="1"/>
</dbReference>
<proteinExistence type="predicted"/>
<dbReference type="InterPro" id="IPR011047">
    <property type="entry name" value="Quinoprotein_ADH-like_sf"/>
</dbReference>
<gene>
    <name evidence="1" type="ORF">METZ01_LOCUS266847</name>
</gene>
<name>A0A382JRZ5_9ZZZZ</name>
<dbReference type="InterPro" id="IPR053143">
    <property type="entry name" value="Arylsulfate_ST"/>
</dbReference>
<evidence type="ECO:0000313" key="1">
    <source>
        <dbReference type="EMBL" id="SVC13993.1"/>
    </source>
</evidence>
<organism evidence="1">
    <name type="scientific">marine metagenome</name>
    <dbReference type="NCBI Taxonomy" id="408172"/>
    <lineage>
        <taxon>unclassified sequences</taxon>
        <taxon>metagenomes</taxon>
        <taxon>ecological metagenomes</taxon>
    </lineage>
</organism>
<evidence type="ECO:0008006" key="2">
    <source>
        <dbReference type="Google" id="ProtNLM"/>
    </source>
</evidence>
<dbReference type="PANTHER" id="PTHR35340">
    <property type="entry name" value="PQQ ENZYME REPEAT PROTEIN-RELATED"/>
    <property type="match status" value="1"/>
</dbReference>
<dbReference type="AlphaFoldDB" id="A0A382JRZ5"/>
<sequence length="352" mass="39449">MRHTKVGLIDVVDGVATPGVTIITPLFGTGVYLIGLNGEVLHQWATDLPPGNYARLLPNGNLFWSGETSEGPRPGGGKGGLIREIDWDGNILWEYNDDCQHHDFRRLKNGNTLYIGWEKMPPETAHRVVGAEEGSEADGGVIWGDYLREVNPAGQTVWEWHMHSDLEIEQHPLHIMSTRKEFAHCNSCAELPDGNLLLSFRRISTLMIVEKSSKKVKWYKANNEWGQQHDAEMLPNGNILIFANGIHVPRGVFHSRVIELNTNSEKEVWSYQGSPTWSFFSPNISGAQRLGSGNTLICEGLNGRIFEVTPEGQIVWEYISPWFGNHHPTGPSNAVFRAYRYDVDSPEIAGRI</sequence>
<reference evidence="1" key="1">
    <citation type="submission" date="2018-05" db="EMBL/GenBank/DDBJ databases">
        <authorList>
            <person name="Lanie J.A."/>
            <person name="Ng W.-L."/>
            <person name="Kazmierczak K.M."/>
            <person name="Andrzejewski T.M."/>
            <person name="Davidsen T.M."/>
            <person name="Wayne K.J."/>
            <person name="Tettelin H."/>
            <person name="Glass J.I."/>
            <person name="Rusch D."/>
            <person name="Podicherti R."/>
            <person name="Tsui H.-C.T."/>
            <person name="Winkler M.E."/>
        </authorList>
    </citation>
    <scope>NUCLEOTIDE SEQUENCE</scope>
</reference>
<dbReference type="Pfam" id="PF14269">
    <property type="entry name" value="Arylsulfotran_2"/>
    <property type="match status" value="1"/>
</dbReference>
<dbReference type="EMBL" id="UINC01075625">
    <property type="protein sequence ID" value="SVC13993.1"/>
    <property type="molecule type" value="Genomic_DNA"/>
</dbReference>
<dbReference type="InterPro" id="IPR039535">
    <property type="entry name" value="ASST-like"/>
</dbReference>
<accession>A0A382JRZ5</accession>